<reference evidence="7" key="1">
    <citation type="journal article" date="2021" name="PeerJ">
        <title>Extensive microbial diversity within the chicken gut microbiome revealed by metagenomics and culture.</title>
        <authorList>
            <person name="Gilroy R."/>
            <person name="Ravi A."/>
            <person name="Getino M."/>
            <person name="Pursley I."/>
            <person name="Horton D.L."/>
            <person name="Alikhan N.F."/>
            <person name="Baker D."/>
            <person name="Gharbi K."/>
            <person name="Hall N."/>
            <person name="Watson M."/>
            <person name="Adriaenssens E.M."/>
            <person name="Foster-Nyarko E."/>
            <person name="Jarju S."/>
            <person name="Secka A."/>
            <person name="Antonio M."/>
            <person name="Oren A."/>
            <person name="Chaudhuri R.R."/>
            <person name="La Ragione R."/>
            <person name="Hildebrand F."/>
            <person name="Pallen M.J."/>
        </authorList>
    </citation>
    <scope>NUCLEOTIDE SEQUENCE</scope>
    <source>
        <strain evidence="7">ChiHjej13B12-24818</strain>
    </source>
</reference>
<dbReference type="InterPro" id="IPR000914">
    <property type="entry name" value="SBP_5_dom"/>
</dbReference>
<keyword evidence="3" id="KW-0813">Transport</keyword>
<dbReference type="Pfam" id="PF00496">
    <property type="entry name" value="SBP_bac_5"/>
    <property type="match status" value="1"/>
</dbReference>
<dbReference type="GO" id="GO:0043190">
    <property type="term" value="C:ATP-binding cassette (ABC) transporter complex"/>
    <property type="evidence" value="ECO:0007669"/>
    <property type="project" value="InterPro"/>
</dbReference>
<proteinExistence type="inferred from homology"/>
<dbReference type="EMBL" id="DWZH01000069">
    <property type="protein sequence ID" value="HJB10716.1"/>
    <property type="molecule type" value="Genomic_DNA"/>
</dbReference>
<dbReference type="GO" id="GO:0015833">
    <property type="term" value="P:peptide transport"/>
    <property type="evidence" value="ECO:0007669"/>
    <property type="project" value="TreeGrafter"/>
</dbReference>
<evidence type="ECO:0000313" key="8">
    <source>
        <dbReference type="Proteomes" id="UP000823823"/>
    </source>
</evidence>
<dbReference type="Gene3D" id="3.90.76.10">
    <property type="entry name" value="Dipeptide-binding Protein, Domain 1"/>
    <property type="match status" value="1"/>
</dbReference>
<dbReference type="PANTHER" id="PTHR30290:SF10">
    <property type="entry name" value="PERIPLASMIC OLIGOPEPTIDE-BINDING PROTEIN-RELATED"/>
    <property type="match status" value="1"/>
</dbReference>
<comment type="similarity">
    <text evidence="2">Belongs to the bacterial solute-binding protein 5 family.</text>
</comment>
<dbReference type="GO" id="GO:0030313">
    <property type="term" value="C:cell envelope"/>
    <property type="evidence" value="ECO:0007669"/>
    <property type="project" value="UniProtKB-SubCell"/>
</dbReference>
<evidence type="ECO:0000259" key="6">
    <source>
        <dbReference type="Pfam" id="PF00496"/>
    </source>
</evidence>
<dbReference type="Gene3D" id="3.40.190.10">
    <property type="entry name" value="Periplasmic binding protein-like II"/>
    <property type="match status" value="1"/>
</dbReference>
<dbReference type="InterPro" id="IPR006311">
    <property type="entry name" value="TAT_signal"/>
</dbReference>
<feature type="domain" description="Solute-binding protein family 5" evidence="6">
    <location>
        <begin position="89"/>
        <end position="416"/>
    </location>
</feature>
<evidence type="ECO:0000256" key="3">
    <source>
        <dbReference type="ARBA" id="ARBA00022448"/>
    </source>
</evidence>
<evidence type="ECO:0000256" key="5">
    <source>
        <dbReference type="SAM" id="MobiDB-lite"/>
    </source>
</evidence>
<evidence type="ECO:0000256" key="1">
    <source>
        <dbReference type="ARBA" id="ARBA00004196"/>
    </source>
</evidence>
<dbReference type="GO" id="GO:1904680">
    <property type="term" value="F:peptide transmembrane transporter activity"/>
    <property type="evidence" value="ECO:0007669"/>
    <property type="project" value="TreeGrafter"/>
</dbReference>
<protein>
    <submittedName>
        <fullName evidence="7">ABC transporter substrate-binding protein</fullName>
    </submittedName>
</protein>
<organism evidence="7 8">
    <name type="scientific">Candidatus Brachybacterium merdavium</name>
    <dbReference type="NCBI Taxonomy" id="2838513"/>
    <lineage>
        <taxon>Bacteria</taxon>
        <taxon>Bacillati</taxon>
        <taxon>Actinomycetota</taxon>
        <taxon>Actinomycetes</taxon>
        <taxon>Micrococcales</taxon>
        <taxon>Dermabacteraceae</taxon>
        <taxon>Brachybacterium</taxon>
    </lineage>
</organism>
<accession>A0A9D2RPL0</accession>
<dbReference type="PROSITE" id="PS51318">
    <property type="entry name" value="TAT"/>
    <property type="match status" value="1"/>
</dbReference>
<keyword evidence="4" id="KW-0732">Signal</keyword>
<feature type="compositionally biased region" description="Gly residues" evidence="5">
    <location>
        <begin position="30"/>
        <end position="42"/>
    </location>
</feature>
<reference evidence="7" key="2">
    <citation type="submission" date="2021-04" db="EMBL/GenBank/DDBJ databases">
        <authorList>
            <person name="Gilroy R."/>
        </authorList>
    </citation>
    <scope>NUCLEOTIDE SEQUENCE</scope>
    <source>
        <strain evidence="7">ChiHjej13B12-24818</strain>
    </source>
</reference>
<dbReference type="Gene3D" id="3.10.105.10">
    <property type="entry name" value="Dipeptide-binding Protein, Domain 3"/>
    <property type="match status" value="1"/>
</dbReference>
<evidence type="ECO:0000313" key="7">
    <source>
        <dbReference type="EMBL" id="HJB10716.1"/>
    </source>
</evidence>
<gene>
    <name evidence="7" type="ORF">H9786_09345</name>
</gene>
<sequence length="509" mass="55503">MTDLSPVTRRTLLLGTGTVAALTLAACGGGSGSGASDAGGGGGDEEIIIGSTNEPTGLQRNVGGSSGISETMSRNVYEGLTAIDDSGEVIDLLAESVEVSEDGLTHTFTLREGVTFHDGSPLTAQDAAWSIAETISEESLSARASDLRVINDIEAADDRTLVLTLDHRSASLRFFLASVTIVRDGDTENTSENGTGPYRMQEWVQGDHLTLVRNDDYWGEPALNTGVTFRFFADETAMNNALRAGELDLVIQQESPDQLGQFEDDPTYTITEGNSIRKWVWTFNNQMEPFTDVRVRQGLYKAISRDAILTAVWGDRGEVIGSMPPVPEPWYDDSFAQIHAYDPDAATALLEEAGATDLSFALTYVAGSTEELIVQQIASDLSAVGVTVELDAIDDSTWYERVYSEKNYETTLMNHNNPRDVLWYANPDFYWQYDSPEVQELAVAAEEAENEDAQTDLIHELAEILAEEAPSAWLFMSPQIRIAREGVTGFSPDKNAEPFYVASIVRESA</sequence>
<dbReference type="GO" id="GO:0042597">
    <property type="term" value="C:periplasmic space"/>
    <property type="evidence" value="ECO:0007669"/>
    <property type="project" value="UniProtKB-ARBA"/>
</dbReference>
<feature type="region of interest" description="Disordered" evidence="5">
    <location>
        <begin position="30"/>
        <end position="55"/>
    </location>
</feature>
<dbReference type="PIRSF" id="PIRSF002741">
    <property type="entry name" value="MppA"/>
    <property type="match status" value="1"/>
</dbReference>
<dbReference type="PANTHER" id="PTHR30290">
    <property type="entry name" value="PERIPLASMIC BINDING COMPONENT OF ABC TRANSPORTER"/>
    <property type="match status" value="1"/>
</dbReference>
<dbReference type="InterPro" id="IPR039424">
    <property type="entry name" value="SBP_5"/>
</dbReference>
<dbReference type="InterPro" id="IPR030678">
    <property type="entry name" value="Peptide/Ni-bd"/>
</dbReference>
<comment type="caution">
    <text evidence="7">The sequence shown here is derived from an EMBL/GenBank/DDBJ whole genome shotgun (WGS) entry which is preliminary data.</text>
</comment>
<dbReference type="AlphaFoldDB" id="A0A9D2RPL0"/>
<comment type="subcellular location">
    <subcellularLocation>
        <location evidence="1">Cell envelope</location>
    </subcellularLocation>
</comment>
<dbReference type="Proteomes" id="UP000823823">
    <property type="component" value="Unassembled WGS sequence"/>
</dbReference>
<evidence type="ECO:0000256" key="4">
    <source>
        <dbReference type="ARBA" id="ARBA00022729"/>
    </source>
</evidence>
<evidence type="ECO:0000256" key="2">
    <source>
        <dbReference type="ARBA" id="ARBA00005695"/>
    </source>
</evidence>
<name>A0A9D2RPL0_9MICO</name>
<dbReference type="SUPFAM" id="SSF53850">
    <property type="entry name" value="Periplasmic binding protein-like II"/>
    <property type="match status" value="1"/>
</dbReference>